<keyword evidence="5" id="KW-1185">Reference proteome</keyword>
<dbReference type="EMBL" id="JACTAM010002792">
    <property type="protein sequence ID" value="KAI2643072.1"/>
    <property type="molecule type" value="Genomic_DNA"/>
</dbReference>
<dbReference type="InterPro" id="IPR036179">
    <property type="entry name" value="Ig-like_dom_sf"/>
</dbReference>
<evidence type="ECO:0000256" key="2">
    <source>
        <dbReference type="SAM" id="SignalP"/>
    </source>
</evidence>
<dbReference type="SUPFAM" id="SSF48726">
    <property type="entry name" value="Immunoglobulin"/>
    <property type="match status" value="4"/>
</dbReference>
<evidence type="ECO:0000313" key="4">
    <source>
        <dbReference type="EMBL" id="KAI2643072.1"/>
    </source>
</evidence>
<evidence type="ECO:0000256" key="1">
    <source>
        <dbReference type="SAM" id="Phobius"/>
    </source>
</evidence>
<feature type="transmembrane region" description="Helical" evidence="1">
    <location>
        <begin position="246"/>
        <end position="266"/>
    </location>
</feature>
<reference evidence="4 5" key="1">
    <citation type="submission" date="2022-01" db="EMBL/GenBank/DDBJ databases">
        <title>A high-quality chromosome-level genome assembly of rohu carp, Labeo rohita.</title>
        <authorList>
            <person name="Arick M.A. II"/>
            <person name="Hsu C.-Y."/>
            <person name="Magbanua Z."/>
            <person name="Pechanova O."/>
            <person name="Grover C."/>
            <person name="Miller E."/>
            <person name="Thrash A."/>
            <person name="Ezzel L."/>
            <person name="Alam S."/>
            <person name="Benzie J."/>
            <person name="Hamilton M."/>
            <person name="Karsi A."/>
            <person name="Lawrence M.L."/>
            <person name="Peterson D.G."/>
        </authorList>
    </citation>
    <scope>NUCLEOTIDE SEQUENCE [LARGE SCALE GENOMIC DNA]</scope>
    <source>
        <strain evidence="5">BAU-BD-2019</strain>
        <tissue evidence="4">Blood</tissue>
    </source>
</reference>
<keyword evidence="1" id="KW-0472">Membrane</keyword>
<feature type="domain" description="Immunoglobulin" evidence="3">
    <location>
        <begin position="21"/>
        <end position="123"/>
    </location>
</feature>
<accession>A0ABQ8KZ38</accession>
<protein>
    <submittedName>
        <fullName evidence="4">T-lymphocyte surface antigen Ly-9</fullName>
    </submittedName>
</protein>
<dbReference type="PANTHER" id="PTHR21063:SF4">
    <property type="entry name" value="CD48 ANTIGEN-RELATED"/>
    <property type="match status" value="1"/>
</dbReference>
<sequence>MSRILLLALLLLDGVFSAETDETMSVMEGDSVTLHTNLSQIQNDDTILWLFGPKGVVISQITRKSDFTSFFVTDDESFKGRLQVDQNTGSLTIRNTRKRHSGQYKLTLSSEKITSRIFSVDVFGVVGETGGVKSVSVMEGDSVTLQNDVTELQEDDLIVWRFGDKGILLANIDVETNQASINADDERFMNRLQLDKTGSLTINKTRTEHAGLYEVQIRGRESSQQFLVSVIARPVPDPGPSKAVTVGIPLAVLLVVAILAAVVTYFRCRISKLKKQVAEEKVVPGTEGRSVLLETDTELRKGDEIKWWFEDLNLIEFRKETSRKKDKECDVADGRFRSKLVLNENNGDLIINNIRTIHSGLYKLEIRRKNGRTKYMRFIVTVTVKKVSAKVGETVTLNPGVETIQRGDLILWTFGAKNCLVVKAESGMTTINERFGDRLELDHHTGSLTITNTTDTDFGLFQLQIINKERTRYRRFNVTASGILSRRRLAIGETRRIETEKENESEELVVGVWDGLDECEISQPEILSQSAPDPKFEYWLADLSRFQQFLYFLVIIEVHIRPSSNTGRGSADIRLRYRSEEVRGTFWEPTGNVLGMFSERCGNVPGTFPIGSQNVPLTCRERSIYVKKTFLANQ</sequence>
<keyword evidence="1" id="KW-0812">Transmembrane</keyword>
<evidence type="ECO:0000259" key="3">
    <source>
        <dbReference type="SMART" id="SM00409"/>
    </source>
</evidence>
<dbReference type="Gene3D" id="2.60.40.10">
    <property type="entry name" value="Immunoglobulins"/>
    <property type="match status" value="4"/>
</dbReference>
<feature type="domain" description="Immunoglobulin" evidence="3">
    <location>
        <begin position="280"/>
        <end position="383"/>
    </location>
</feature>
<feature type="domain" description="Immunoglobulin" evidence="3">
    <location>
        <begin position="132"/>
        <end position="231"/>
    </location>
</feature>
<name>A0ABQ8KZ38_LABRO</name>
<feature type="signal peptide" evidence="2">
    <location>
        <begin position="1"/>
        <end position="17"/>
    </location>
</feature>
<dbReference type="InterPro" id="IPR013106">
    <property type="entry name" value="Ig_V-set"/>
</dbReference>
<dbReference type="Proteomes" id="UP000830375">
    <property type="component" value="Unassembled WGS sequence"/>
</dbReference>
<dbReference type="InterPro" id="IPR003599">
    <property type="entry name" value="Ig_sub"/>
</dbReference>
<gene>
    <name evidence="4" type="ORF">H4Q32_030028</name>
</gene>
<comment type="caution">
    <text evidence="4">The sequence shown here is derived from an EMBL/GenBank/DDBJ whole genome shotgun (WGS) entry which is preliminary data.</text>
</comment>
<feature type="chain" id="PRO_5046615253" evidence="2">
    <location>
        <begin position="18"/>
        <end position="634"/>
    </location>
</feature>
<evidence type="ECO:0000313" key="5">
    <source>
        <dbReference type="Proteomes" id="UP000830375"/>
    </source>
</evidence>
<dbReference type="SMART" id="SM00409">
    <property type="entry name" value="IG"/>
    <property type="match status" value="4"/>
</dbReference>
<proteinExistence type="predicted"/>
<feature type="domain" description="Immunoglobulin" evidence="3">
    <location>
        <begin position="384"/>
        <end position="481"/>
    </location>
</feature>
<dbReference type="Pfam" id="PF07686">
    <property type="entry name" value="V-set"/>
    <property type="match status" value="1"/>
</dbReference>
<keyword evidence="2" id="KW-0732">Signal</keyword>
<keyword evidence="1" id="KW-1133">Transmembrane helix</keyword>
<dbReference type="PANTHER" id="PTHR21063">
    <property type="entry name" value="LFA-3"/>
    <property type="match status" value="1"/>
</dbReference>
<organism evidence="4 5">
    <name type="scientific">Labeo rohita</name>
    <name type="common">Indian major carp</name>
    <name type="synonym">Cyprinus rohita</name>
    <dbReference type="NCBI Taxonomy" id="84645"/>
    <lineage>
        <taxon>Eukaryota</taxon>
        <taxon>Metazoa</taxon>
        <taxon>Chordata</taxon>
        <taxon>Craniata</taxon>
        <taxon>Vertebrata</taxon>
        <taxon>Euteleostomi</taxon>
        <taxon>Actinopterygii</taxon>
        <taxon>Neopterygii</taxon>
        <taxon>Teleostei</taxon>
        <taxon>Ostariophysi</taxon>
        <taxon>Cypriniformes</taxon>
        <taxon>Cyprinidae</taxon>
        <taxon>Labeoninae</taxon>
        <taxon>Labeonini</taxon>
        <taxon>Labeo</taxon>
    </lineage>
</organism>
<dbReference type="InterPro" id="IPR013783">
    <property type="entry name" value="Ig-like_fold"/>
</dbReference>